<dbReference type="InterPro" id="IPR014746">
    <property type="entry name" value="Gln_synth/guanido_kin_cat_dom"/>
</dbReference>
<keyword evidence="3" id="KW-0436">Ligase</keyword>
<evidence type="ECO:0000256" key="7">
    <source>
        <dbReference type="PROSITE-ProRule" id="PRU01331"/>
    </source>
</evidence>
<comment type="cofactor">
    <cofactor evidence="1">
        <name>Mg(2+)</name>
        <dbReference type="ChEBI" id="CHEBI:18420"/>
    </cofactor>
</comment>
<accession>A0ABS7R8H9</accession>
<dbReference type="Proteomes" id="UP000777661">
    <property type="component" value="Unassembled WGS sequence"/>
</dbReference>
<evidence type="ECO:0000256" key="5">
    <source>
        <dbReference type="ARBA" id="ARBA00022840"/>
    </source>
</evidence>
<protein>
    <submittedName>
        <fullName evidence="10">Glutamine synthetase family protein</fullName>
    </submittedName>
</protein>
<dbReference type="PROSITE" id="PS51987">
    <property type="entry name" value="GS_CATALYTIC"/>
    <property type="match status" value="1"/>
</dbReference>
<gene>
    <name evidence="10" type="ORF">KVG22_10200</name>
</gene>
<dbReference type="EMBL" id="JAHSQO010000003">
    <property type="protein sequence ID" value="MBY8916959.1"/>
    <property type="molecule type" value="Genomic_DNA"/>
</dbReference>
<evidence type="ECO:0000256" key="2">
    <source>
        <dbReference type="ARBA" id="ARBA00003117"/>
    </source>
</evidence>
<dbReference type="Gene3D" id="3.10.20.70">
    <property type="entry name" value="Glutamine synthetase, N-terminal domain"/>
    <property type="match status" value="1"/>
</dbReference>
<evidence type="ECO:0000256" key="4">
    <source>
        <dbReference type="ARBA" id="ARBA00022741"/>
    </source>
</evidence>
<comment type="caution">
    <text evidence="10">The sequence shown here is derived from an EMBL/GenBank/DDBJ whole genome shotgun (WGS) entry which is preliminary data.</text>
</comment>
<dbReference type="Pfam" id="PF16952">
    <property type="entry name" value="Gln-synt_N_2"/>
    <property type="match status" value="1"/>
</dbReference>
<keyword evidence="6" id="KW-0535">Nitrogen fixation</keyword>
<evidence type="ECO:0000256" key="3">
    <source>
        <dbReference type="ARBA" id="ARBA00022598"/>
    </source>
</evidence>
<dbReference type="InterPro" id="IPR008147">
    <property type="entry name" value="Gln_synt_N"/>
</dbReference>
<name>A0ABS7R8H9_9HYPH</name>
<organism evidence="10 11">
    <name type="scientific">Nitratireductor rhodophyticola</name>
    <dbReference type="NCBI Taxonomy" id="2854036"/>
    <lineage>
        <taxon>Bacteria</taxon>
        <taxon>Pseudomonadati</taxon>
        <taxon>Pseudomonadota</taxon>
        <taxon>Alphaproteobacteria</taxon>
        <taxon>Hyphomicrobiales</taxon>
        <taxon>Phyllobacteriaceae</taxon>
        <taxon>Nitratireductor</taxon>
    </lineage>
</organism>
<dbReference type="InterPro" id="IPR036651">
    <property type="entry name" value="Gln_synt_N_sf"/>
</dbReference>
<feature type="domain" description="GS catalytic" evidence="9">
    <location>
        <begin position="107"/>
        <end position="442"/>
    </location>
</feature>
<evidence type="ECO:0000259" key="9">
    <source>
        <dbReference type="PROSITE" id="PS51987"/>
    </source>
</evidence>
<keyword evidence="4" id="KW-0547">Nucleotide-binding</keyword>
<keyword evidence="5" id="KW-0067">ATP-binding</keyword>
<dbReference type="PANTHER" id="PTHR43785">
    <property type="entry name" value="GAMMA-GLUTAMYLPUTRESCINE SYNTHETASE"/>
    <property type="match status" value="1"/>
</dbReference>
<comment type="function">
    <text evidence="2">Catalyzes the ATP-dependent biosynthesis of glutamine from glutamate and ammonia.</text>
</comment>
<evidence type="ECO:0000313" key="11">
    <source>
        <dbReference type="Proteomes" id="UP000777661"/>
    </source>
</evidence>
<sequence length="442" mass="47687">MEHATMISNPLMFAATSDFSGVTRGKAFPLKEMEKRFRQGVGWTPTNVQITCFDTIAESPFGSFGDLILVPDADTAVTLDLEDGGPVERFVLGDILHLDGDPWSCCTRSILKTALKRLEDVSGLRLVAAFEHEFQSRNSSQGPGEAFGLASFGKHRAFGETVMAALEVAGVKPDTFLKEYGTDQFEVTNGPDLGVTAADTAVKVRAVTKLVGERMGEPVTFVPIRDPAGVGNGVHVHMSFVDENGKPATYDPDAPWGMAEKTGSFIAGILKYMDSIVALTAPSAISYTRLTPHRWSAAFNNLGYHDREAAVRICPVTSASAESAAKQYNFEYRAADATASPYLVLAALAHAGAQGIEEGLAAPQVTEEDLSELPTATLAERGLVRLPQSLGEALDRLERNPRVAEWIGAEALNVYLKHKRGELAQTADLSEAERCARYEAVY</sequence>
<dbReference type="Pfam" id="PF00120">
    <property type="entry name" value="Gln-synt_C"/>
    <property type="match status" value="1"/>
</dbReference>
<evidence type="ECO:0000256" key="6">
    <source>
        <dbReference type="ARBA" id="ARBA00023231"/>
    </source>
</evidence>
<dbReference type="SMART" id="SM01230">
    <property type="entry name" value="Gln-synt_C"/>
    <property type="match status" value="1"/>
</dbReference>
<dbReference type="InterPro" id="IPR008146">
    <property type="entry name" value="Gln_synth_cat_dom"/>
</dbReference>
<evidence type="ECO:0000256" key="8">
    <source>
        <dbReference type="RuleBase" id="RU000384"/>
    </source>
</evidence>
<proteinExistence type="inferred from homology"/>
<dbReference type="PANTHER" id="PTHR43785:SF12">
    <property type="entry name" value="TYPE-1 GLUTAMINE SYNTHETASE 2"/>
    <property type="match status" value="1"/>
</dbReference>
<reference evidence="10 11" key="1">
    <citation type="submission" date="2021-06" db="EMBL/GenBank/DDBJ databases">
        <title>Nitratireductor porphyridii sp. nov., isolated from a small marine red alga, Porphyridium purpureum in South Korea.</title>
        <authorList>
            <person name="Kim K.H."/>
            <person name="Kristyanto S."/>
            <person name="Jeon C.O."/>
        </authorList>
    </citation>
    <scope>NUCLEOTIDE SEQUENCE [LARGE SCALE GENOMIC DNA]</scope>
    <source>
        <strain evidence="10 11">R6</strain>
    </source>
</reference>
<dbReference type="SUPFAM" id="SSF54368">
    <property type="entry name" value="Glutamine synthetase, N-terminal domain"/>
    <property type="match status" value="1"/>
</dbReference>
<comment type="similarity">
    <text evidence="7 8">Belongs to the glutamine synthetase family.</text>
</comment>
<dbReference type="Gene3D" id="3.30.590.10">
    <property type="entry name" value="Glutamine synthetase/guanido kinase, catalytic domain"/>
    <property type="match status" value="1"/>
</dbReference>
<evidence type="ECO:0000256" key="1">
    <source>
        <dbReference type="ARBA" id="ARBA00001946"/>
    </source>
</evidence>
<keyword evidence="11" id="KW-1185">Reference proteome</keyword>
<evidence type="ECO:0000313" key="10">
    <source>
        <dbReference type="EMBL" id="MBY8916959.1"/>
    </source>
</evidence>
<dbReference type="SUPFAM" id="SSF55931">
    <property type="entry name" value="Glutamine synthetase/guanido kinase"/>
    <property type="match status" value="1"/>
</dbReference>